<evidence type="ECO:0000313" key="9">
    <source>
        <dbReference type="Proteomes" id="UP000198757"/>
    </source>
</evidence>
<dbReference type="InterPro" id="IPR029018">
    <property type="entry name" value="Hex-like_dom2"/>
</dbReference>
<dbReference type="GO" id="GO:0005975">
    <property type="term" value="P:carbohydrate metabolic process"/>
    <property type="evidence" value="ECO:0007669"/>
    <property type="project" value="InterPro"/>
</dbReference>
<dbReference type="InterPro" id="IPR017853">
    <property type="entry name" value="GH"/>
</dbReference>
<dbReference type="EMBL" id="FMZO01000002">
    <property type="protein sequence ID" value="SDC37139.1"/>
    <property type="molecule type" value="Genomic_DNA"/>
</dbReference>
<evidence type="ECO:0000256" key="5">
    <source>
        <dbReference type="ARBA" id="ARBA00023295"/>
    </source>
</evidence>
<accession>A0A1G6L188</accession>
<dbReference type="SUPFAM" id="SSF51445">
    <property type="entry name" value="(Trans)glycosidases"/>
    <property type="match status" value="1"/>
</dbReference>
<evidence type="ECO:0000259" key="6">
    <source>
        <dbReference type="Pfam" id="PF00728"/>
    </source>
</evidence>
<feature type="domain" description="Glycoside hydrolase family 20 catalytic" evidence="6">
    <location>
        <begin position="193"/>
        <end position="298"/>
    </location>
</feature>
<dbReference type="PANTHER" id="PTHR22600:SF57">
    <property type="entry name" value="BETA-N-ACETYLHEXOSAMINIDASE"/>
    <property type="match status" value="1"/>
</dbReference>
<proteinExistence type="inferred from homology"/>
<dbReference type="OrthoDB" id="726159at2"/>
<protein>
    <recommendedName>
        <fullName evidence="3">beta-N-acetylhexosaminidase</fullName>
        <ecNumber evidence="3">3.2.1.52</ecNumber>
    </recommendedName>
</protein>
<evidence type="ECO:0000256" key="4">
    <source>
        <dbReference type="ARBA" id="ARBA00022801"/>
    </source>
</evidence>
<dbReference type="Gene3D" id="3.20.20.80">
    <property type="entry name" value="Glycosidases"/>
    <property type="match status" value="1"/>
</dbReference>
<comment type="catalytic activity">
    <reaction evidence="1">
        <text>Hydrolysis of terminal non-reducing N-acetyl-D-hexosamine residues in N-acetyl-beta-D-hexosaminides.</text>
        <dbReference type="EC" id="3.2.1.52"/>
    </reaction>
</comment>
<evidence type="ECO:0000256" key="3">
    <source>
        <dbReference type="ARBA" id="ARBA00012663"/>
    </source>
</evidence>
<keyword evidence="5" id="KW-0326">Glycosidase</keyword>
<evidence type="ECO:0000256" key="2">
    <source>
        <dbReference type="ARBA" id="ARBA00006285"/>
    </source>
</evidence>
<dbReference type="PRINTS" id="PR00738">
    <property type="entry name" value="GLHYDRLASE20"/>
</dbReference>
<dbReference type="InterPro" id="IPR015883">
    <property type="entry name" value="Glyco_hydro_20_cat"/>
</dbReference>
<dbReference type="AlphaFoldDB" id="A0A1G6L188"/>
<gene>
    <name evidence="8" type="ORF">SAMN04487894_102185</name>
</gene>
<keyword evidence="4 8" id="KW-0378">Hydrolase</keyword>
<dbReference type="InterPro" id="IPR015882">
    <property type="entry name" value="HEX_bac_N"/>
</dbReference>
<dbReference type="PANTHER" id="PTHR22600">
    <property type="entry name" value="BETA-HEXOSAMINIDASE"/>
    <property type="match status" value="1"/>
</dbReference>
<comment type="similarity">
    <text evidence="2">Belongs to the glycosyl hydrolase 20 family.</text>
</comment>
<evidence type="ECO:0000313" key="8">
    <source>
        <dbReference type="EMBL" id="SDC37139.1"/>
    </source>
</evidence>
<dbReference type="Pfam" id="PF00728">
    <property type="entry name" value="Glyco_hydro_20"/>
    <property type="match status" value="1"/>
</dbReference>
<dbReference type="EC" id="3.2.1.52" evidence="3"/>
<dbReference type="STRING" id="1285928.SAMN04487894_102185"/>
<keyword evidence="9" id="KW-1185">Reference proteome</keyword>
<dbReference type="SUPFAM" id="SSF55545">
    <property type="entry name" value="beta-N-acetylhexosaminidase-like domain"/>
    <property type="match status" value="1"/>
</dbReference>
<evidence type="ECO:0000259" key="7">
    <source>
        <dbReference type="Pfam" id="PF02838"/>
    </source>
</evidence>
<dbReference type="GO" id="GO:0030203">
    <property type="term" value="P:glycosaminoglycan metabolic process"/>
    <property type="evidence" value="ECO:0007669"/>
    <property type="project" value="TreeGrafter"/>
</dbReference>
<evidence type="ECO:0000256" key="1">
    <source>
        <dbReference type="ARBA" id="ARBA00001231"/>
    </source>
</evidence>
<sequence>MEGVCPHPYLSNITGLAMNHYIRIKARSSGRTGEARTRCWYLVCFGRRTVFLFYVLFCSFSSIARSGPPALIPLPQELQWTQDRFDLSKAQTIYVPQKALASVVARFRPAALKKLTVKQGHPGAKETGYILIGLDELQAPYHAEEAYQIRSSESSVRLIANTTHGVFNGLQTLGQLISNNRIPGCIIKDYPAFSWRGYMVDVGRNFQSVDQLKQQIDKMAAYKLNIFHFHLTENVAWRLQIRKYSALTAAANMTRNKGDYYTVADMKELIRYCRERFITLVPEIDMPGHSEAFTRSMGTNMQSDRGAAIMQDILREVCATYDVPYIHIGADEVSITNKNFVPGAEALLDSCGKKVIAWNPGEAKSSKTMQHLWKAEDRHYKNDTIGKYIDSRFLYISDMDPENTVVTIFNRKFFEQDHGNKNLLGAEICLWNDRRVADQKDLLIQNTLYPAMLTFAERSWRGGGYDGVSFAIGAGKPERIKDFEDFEQRLLDHKREHFAALPFNYVKQTGIRWKLLGPFKNNGDLGQSFWPEQGGASLKDSAGIPVTGGTVWLWHTHYPLTGAWVQDPRTQTTWYAYTCFLSPVSGTVDFWLDTKDQSKSGADATPPKGEWDYNKSKIWINRQRIDPPVFQFAGRKSGLLEDPLVDEMFYIRPPRKIVVHKGWNSILVKLPVDQFDPLKDWQVPPKLMFTVIPLKKTQGELNRESTGWLFDPGK</sequence>
<dbReference type="Pfam" id="PF02838">
    <property type="entry name" value="Glyco_hydro_20b"/>
    <property type="match status" value="1"/>
</dbReference>
<dbReference type="Proteomes" id="UP000198757">
    <property type="component" value="Unassembled WGS sequence"/>
</dbReference>
<dbReference type="Gene3D" id="3.30.379.10">
    <property type="entry name" value="Chitobiase/beta-hexosaminidase domain 2-like"/>
    <property type="match status" value="1"/>
</dbReference>
<reference evidence="9" key="1">
    <citation type="submission" date="2016-10" db="EMBL/GenBank/DDBJ databases">
        <authorList>
            <person name="Varghese N."/>
            <person name="Submissions S."/>
        </authorList>
    </citation>
    <scope>NUCLEOTIDE SEQUENCE [LARGE SCALE GENOMIC DNA]</scope>
    <source>
        <strain evidence="9">DSM 25811 / CCM 8410 / LMG 26954 / E90</strain>
    </source>
</reference>
<dbReference type="GO" id="GO:0016020">
    <property type="term" value="C:membrane"/>
    <property type="evidence" value="ECO:0007669"/>
    <property type="project" value="TreeGrafter"/>
</dbReference>
<name>A0A1G6L188_NIADE</name>
<dbReference type="GO" id="GO:0004563">
    <property type="term" value="F:beta-N-acetylhexosaminidase activity"/>
    <property type="evidence" value="ECO:0007669"/>
    <property type="project" value="UniProtKB-EC"/>
</dbReference>
<organism evidence="8 9">
    <name type="scientific">Niabella drilacis (strain DSM 25811 / CCM 8410 / CCUG 62505 / LMG 26954 / E90)</name>
    <dbReference type="NCBI Taxonomy" id="1285928"/>
    <lineage>
        <taxon>Bacteria</taxon>
        <taxon>Pseudomonadati</taxon>
        <taxon>Bacteroidota</taxon>
        <taxon>Chitinophagia</taxon>
        <taxon>Chitinophagales</taxon>
        <taxon>Chitinophagaceae</taxon>
        <taxon>Niabella</taxon>
    </lineage>
</organism>
<dbReference type="InterPro" id="IPR025705">
    <property type="entry name" value="Beta_hexosaminidase_sua/sub"/>
</dbReference>
<feature type="domain" description="Beta-hexosaminidase bacterial type N-terminal" evidence="7">
    <location>
        <begin position="69"/>
        <end position="190"/>
    </location>
</feature>